<dbReference type="PROSITE" id="PS00455">
    <property type="entry name" value="AMP_BINDING"/>
    <property type="match status" value="3"/>
</dbReference>
<dbReference type="GO" id="GO:0031177">
    <property type="term" value="F:phosphopantetheine binding"/>
    <property type="evidence" value="ECO:0007669"/>
    <property type="project" value="InterPro"/>
</dbReference>
<comment type="similarity">
    <text evidence="5">Belongs to the NRP synthetase family.</text>
</comment>
<reference evidence="8 9" key="2">
    <citation type="submission" date="2015-05" db="EMBL/GenBank/DDBJ databases">
        <authorList>
            <person name="Morales-Cruz A."/>
            <person name="Amrine K.C."/>
            <person name="Cantu D."/>
        </authorList>
    </citation>
    <scope>NUCLEOTIDE SEQUENCE [LARGE SCALE GENOMIC DNA]</scope>
    <source>
        <strain evidence="8">UCRPC4</strain>
    </source>
</reference>
<dbReference type="Pfam" id="PF00668">
    <property type="entry name" value="Condensation"/>
    <property type="match status" value="6"/>
</dbReference>
<keyword evidence="1" id="KW-0596">Phosphopantetheine</keyword>
<dbReference type="NCBIfam" id="NF003417">
    <property type="entry name" value="PRK04813.1"/>
    <property type="match status" value="7"/>
</dbReference>
<dbReference type="CDD" id="cd19534">
    <property type="entry name" value="E_NRPS"/>
    <property type="match status" value="1"/>
</dbReference>
<feature type="domain" description="Carrier" evidence="7">
    <location>
        <begin position="4596"/>
        <end position="4672"/>
    </location>
</feature>
<dbReference type="FunFam" id="3.30.559.30:FF:000002">
    <property type="entry name" value="Nonribosomal peptide synthase Pes1"/>
    <property type="match status" value="1"/>
</dbReference>
<dbReference type="PROSITE" id="PS00012">
    <property type="entry name" value="PHOSPHOPANTETHEINE"/>
    <property type="match status" value="5"/>
</dbReference>
<dbReference type="GO" id="GO:0044550">
    <property type="term" value="P:secondary metabolite biosynthetic process"/>
    <property type="evidence" value="ECO:0007669"/>
    <property type="project" value="TreeGrafter"/>
</dbReference>
<dbReference type="FunFam" id="3.40.50.12780:FF:000014">
    <property type="entry name" value="Nonribosomal peptide synthetase 1"/>
    <property type="match status" value="3"/>
</dbReference>
<dbReference type="FunFam" id="3.30.559.30:FF:000003">
    <property type="entry name" value="Nonribosomal peptide synthase SidD"/>
    <property type="match status" value="3"/>
</dbReference>
<dbReference type="Gene3D" id="3.40.50.980">
    <property type="match status" value="2"/>
</dbReference>
<dbReference type="GO" id="GO:0016874">
    <property type="term" value="F:ligase activity"/>
    <property type="evidence" value="ECO:0007669"/>
    <property type="project" value="UniProtKB-KW"/>
</dbReference>
<dbReference type="InterPro" id="IPR010071">
    <property type="entry name" value="AA_adenyl_dom"/>
</dbReference>
<dbReference type="Gene3D" id="3.30.559.30">
    <property type="entry name" value="Nonribosomal peptide synthetase, condensation domain"/>
    <property type="match status" value="6"/>
</dbReference>
<gene>
    <name evidence="8" type="ORF">UCRPC4_g06025</name>
</gene>
<dbReference type="GO" id="GO:0043041">
    <property type="term" value="P:amino acid activation for nonribosomal peptide biosynthetic process"/>
    <property type="evidence" value="ECO:0007669"/>
    <property type="project" value="TreeGrafter"/>
</dbReference>
<dbReference type="OrthoDB" id="416786at2759"/>
<dbReference type="CDD" id="cd19542">
    <property type="entry name" value="CT_NRPS-like"/>
    <property type="match status" value="1"/>
</dbReference>
<evidence type="ECO:0000256" key="6">
    <source>
        <dbReference type="SAM" id="MobiDB-lite"/>
    </source>
</evidence>
<reference evidence="8 9" key="1">
    <citation type="submission" date="2015-05" db="EMBL/GenBank/DDBJ databases">
        <title>Distinctive expansion of gene families associated with plant cell wall degradation and secondary metabolism in the genomes of grapevine trunk pathogens.</title>
        <authorList>
            <person name="Lawrence D.P."/>
            <person name="Travadon R."/>
            <person name="Rolshausen P.E."/>
            <person name="Baumgartner K."/>
        </authorList>
    </citation>
    <scope>NUCLEOTIDE SEQUENCE [LARGE SCALE GENOMIC DNA]</scope>
    <source>
        <strain evidence="8">UCRPC4</strain>
    </source>
</reference>
<dbReference type="CDD" id="cd05918">
    <property type="entry name" value="A_NRPS_SidN3_like"/>
    <property type="match status" value="5"/>
</dbReference>
<feature type="domain" description="Carrier" evidence="7">
    <location>
        <begin position="5583"/>
        <end position="5659"/>
    </location>
</feature>
<dbReference type="InterPro" id="IPR006162">
    <property type="entry name" value="Ppantetheine_attach_site"/>
</dbReference>
<accession>A0A0G2DZR6</accession>
<dbReference type="Pfam" id="PF00501">
    <property type="entry name" value="AMP-binding"/>
    <property type="match status" value="7"/>
</dbReference>
<dbReference type="Pfam" id="PF00550">
    <property type="entry name" value="PP-binding"/>
    <property type="match status" value="5"/>
</dbReference>
<keyword evidence="2" id="KW-0597">Phosphoprotein</keyword>
<dbReference type="InterPro" id="IPR000873">
    <property type="entry name" value="AMP-dep_synth/lig_dom"/>
</dbReference>
<dbReference type="InterPro" id="IPR001242">
    <property type="entry name" value="Condensation_dom"/>
</dbReference>
<dbReference type="CDD" id="cd19545">
    <property type="entry name" value="FUM14_C_NRPS-like"/>
    <property type="match status" value="4"/>
</dbReference>
<dbReference type="InterPro" id="IPR020845">
    <property type="entry name" value="AMP-binding_CS"/>
</dbReference>
<dbReference type="InterPro" id="IPR045851">
    <property type="entry name" value="AMP-bd_C_sf"/>
</dbReference>
<dbReference type="Gene3D" id="3.30.300.30">
    <property type="match status" value="5"/>
</dbReference>
<dbReference type="InterPro" id="IPR023213">
    <property type="entry name" value="CAT-like_dom_sf"/>
</dbReference>
<feature type="region of interest" description="Disordered" evidence="6">
    <location>
        <begin position="5487"/>
        <end position="5513"/>
    </location>
</feature>
<feature type="domain" description="Carrier" evidence="7">
    <location>
        <begin position="3510"/>
        <end position="3586"/>
    </location>
</feature>
<evidence type="ECO:0000256" key="4">
    <source>
        <dbReference type="ARBA" id="ARBA00022737"/>
    </source>
</evidence>
<dbReference type="GO" id="GO:0005737">
    <property type="term" value="C:cytoplasm"/>
    <property type="evidence" value="ECO:0007669"/>
    <property type="project" value="TreeGrafter"/>
</dbReference>
<dbReference type="InterPro" id="IPR036736">
    <property type="entry name" value="ACP-like_sf"/>
</dbReference>
<comment type="caution">
    <text evidence="8">The sequence shown here is derived from an EMBL/GenBank/DDBJ whole genome shotgun (WGS) entry which is preliminary data.</text>
</comment>
<dbReference type="SMART" id="SM00823">
    <property type="entry name" value="PKS_PP"/>
    <property type="match status" value="5"/>
</dbReference>
<dbReference type="Gene3D" id="3.30.559.10">
    <property type="entry name" value="Chloramphenicol acetyltransferase-like domain"/>
    <property type="match status" value="6"/>
</dbReference>
<dbReference type="SUPFAM" id="SSF47336">
    <property type="entry name" value="ACP-like"/>
    <property type="match status" value="5"/>
</dbReference>
<dbReference type="PANTHER" id="PTHR45527">
    <property type="entry name" value="NONRIBOSOMAL PEPTIDE SYNTHETASE"/>
    <property type="match status" value="1"/>
</dbReference>
<dbReference type="Gene3D" id="2.30.38.10">
    <property type="entry name" value="Luciferase, Domain 3"/>
    <property type="match status" value="1"/>
</dbReference>
<dbReference type="FunFam" id="3.30.300.30:FF:000015">
    <property type="entry name" value="Nonribosomal peptide synthase SidD"/>
    <property type="match status" value="5"/>
</dbReference>
<evidence type="ECO:0000256" key="5">
    <source>
        <dbReference type="ARBA" id="ARBA00029454"/>
    </source>
</evidence>
<name>A0A0G2DZR6_PHACM</name>
<keyword evidence="3" id="KW-0436">Ligase</keyword>
<dbReference type="FunFam" id="1.10.1200.10:FF:000005">
    <property type="entry name" value="Nonribosomal peptide synthetase 1"/>
    <property type="match status" value="3"/>
</dbReference>
<dbReference type="Gene3D" id="3.40.50.12780">
    <property type="entry name" value="N-terminal domain of ligase-like"/>
    <property type="match status" value="6"/>
</dbReference>
<dbReference type="EMBL" id="LCWF01000168">
    <property type="protein sequence ID" value="KKY16044.1"/>
    <property type="molecule type" value="Genomic_DNA"/>
</dbReference>
<dbReference type="InterPro" id="IPR020806">
    <property type="entry name" value="PKS_PP-bd"/>
</dbReference>
<evidence type="ECO:0000256" key="3">
    <source>
        <dbReference type="ARBA" id="ARBA00022598"/>
    </source>
</evidence>
<feature type="domain" description="Carrier" evidence="7">
    <location>
        <begin position="1001"/>
        <end position="1077"/>
    </location>
</feature>
<keyword evidence="9" id="KW-1185">Reference proteome</keyword>
<feature type="domain" description="Carrier" evidence="7">
    <location>
        <begin position="2545"/>
        <end position="2621"/>
    </location>
</feature>
<protein>
    <submittedName>
        <fullName evidence="8">Putative nonribosomal peptide synthase</fullName>
    </submittedName>
</protein>
<evidence type="ECO:0000259" key="7">
    <source>
        <dbReference type="PROSITE" id="PS50075"/>
    </source>
</evidence>
<dbReference type="InterPro" id="IPR009081">
    <property type="entry name" value="PP-bd_ACP"/>
</dbReference>
<dbReference type="PROSITE" id="PS50075">
    <property type="entry name" value="CARRIER"/>
    <property type="match status" value="5"/>
</dbReference>
<dbReference type="Proteomes" id="UP000053317">
    <property type="component" value="Unassembled WGS sequence"/>
</dbReference>
<dbReference type="NCBIfam" id="TIGR01733">
    <property type="entry name" value="AA-adenyl-dom"/>
    <property type="match status" value="3"/>
</dbReference>
<evidence type="ECO:0000256" key="2">
    <source>
        <dbReference type="ARBA" id="ARBA00022553"/>
    </source>
</evidence>
<keyword evidence="4" id="KW-0677">Repeat</keyword>
<evidence type="ECO:0000256" key="1">
    <source>
        <dbReference type="ARBA" id="ARBA00022450"/>
    </source>
</evidence>
<dbReference type="SUPFAM" id="SSF56801">
    <property type="entry name" value="Acetyl-CoA synthetase-like"/>
    <property type="match status" value="5"/>
</dbReference>
<organism evidence="8 9">
    <name type="scientific">Phaeomoniella chlamydospora</name>
    <name type="common">Phaeoacremonium chlamydosporum</name>
    <dbReference type="NCBI Taxonomy" id="158046"/>
    <lineage>
        <taxon>Eukaryota</taxon>
        <taxon>Fungi</taxon>
        <taxon>Dikarya</taxon>
        <taxon>Ascomycota</taxon>
        <taxon>Pezizomycotina</taxon>
        <taxon>Eurotiomycetes</taxon>
        <taxon>Chaetothyriomycetidae</taxon>
        <taxon>Phaeomoniellales</taxon>
        <taxon>Phaeomoniellaceae</taxon>
        <taxon>Phaeomoniella</taxon>
    </lineage>
</organism>
<sequence>MGNGVNISDICQGLSDQYDINAELIEDVYPCSPLQEGLFSQTLQRPGEYIQLSALDITPQVSLSALRNAWEQILHEHQILRSRIVQLPRFGICQVVLKRHEKWHYVDDMDEYAREQANRTVSFGKPLTEYAIFTGKLDGGNVGKRFLWVYHHALYDGWFLSQIPGKLKALLSGHALKRQPQFKCFIKHLLQQNPDSSKDYWASSLDNFQASHFPTQQNFQRSGAMHNIETWCRLGRRQNTTVKMSTIIYGAWAMVVALNTGVTDVVFGTVLSGRKSLSRARLQEVTGPTIVTVPVRVRINFRENVYAFLEMVQQEGTERTPYEQTGLRNISRINEHTRRACEFQTLLTNQPLDYLLESDDDVGKWSKIRPIEQMTYGLSIQCTLDKAQGGIEIKGRSDDRFLNRLYTQRVLEQLSWAIQQLANARPNQLLSNINFLPPKDRNIIWEWNKTVPATIHTCVHELIEQRALSQPTAPAICAWDGDLTYKDLNDLSNRLAFYLINLGIRSEVIVPLCFEKSRWTSVAILAVLKAGGAFVLLEPSQPEARLRSIIQRLQPPVILTSIASHGLGTMLMPNNGLAVAVGLDSPQLPVALPDHRSLPVISASSLMYMVFTSGSTGTPKGVMISHSAFSSAVYHQSSYLSLSPTSRVLDFSAYSFDISIRNFFTTLSRGGCLCVPSEKARKDNITEFILTSRANTAHFTPSVARTLDPQDVPGLVKVLLGGEEVLSNDVQRWPAHVQVIIGYGPSECTPTSTLNSEVSGATLVPRIGKGVGAVTWVVDPADHDVLLPIGVIGELLLEGPIVGRGYLDDLDKTALAFIENPRWLLEGVDGYYPGRQGRLYKTGDLVRYNEDGSLTFVGRKDTQVKIRGQRVELGEVEHHVHACLPQAKELAAEVIVPAGQGASSMLAVFMTGMEDLIESDIRYSQDTMDAKAAVISLSAEIEDRLAECLPSYMVPTLFFSIRQLPLTATGKTDRKCLREIGSLFSTQQLAQLRSSLKEKRQPTTEIERTIQALWAHVLNIPLASIGLDDSFLRLGGDSITAMQVSSAARSSGLVITTGDILQKKSISRIITSVSLELKSSCASRSNVDVFDELFDLSPIQQLYFSCQHHKDAHFDQSFLLDLSPECPTSSLHAYLETLVQAHSMLRSRFAKDKLGRWKQLETRDAVGSFRFLQFSDDDENDMLRSIRSCRETLDIEHGPILVAALISSPKKERLFISIHHLAVDFVSWRIILGDLETLFSGQTLQPSHSVSFQTWCRLQAEYAARSLQSAHILPFSIQQPFSTYWHENVDSALLRKRTLKKFTIPRTQTQALLNQCNEPFQTRPVELMIAGLLFAFSRTFTDRTTPAVFCEAHGREPWDDSIDISRTVGWFTTIFPVQITKQGQVELTDIIRQVKDCVRRIPDNGWAFFTSSLLSQAESTSFLDRFPTEVLFNYSGLYQQLERPDAKFRRMMLPEGCDVGHSLREKSIAIFDVGIQVEEGSFVVSISHPPDLKHHQEILSWTRLYEDTLKKMAGVLLNAPRQWTLCDFSLAFNTYNDLDEFTKTRLPQLGISDLDSVEDVFPCSPMQEAILVSQARAPYNYRSCLVAKVAPAFGEERVDAARIQYAWKSVVARHPILRAILVPNMPGISGIAHIVLKHPQPSISSFRIDKEKADHKVFRAHYDPVAHSQETSLQHHLSVGICNNGDVYICLEINHAISDGFSVDIILRELQEAYAGTLQQDLAVSYCEFLSYLKDNSDSIAGDFWDGELIDAEPCLLPVVGDEEHGSESAQALVRSSLGFDKIQKFCELWEVTPATVIQTAWGLVLKQYTGISRTWFGMLTSGRDLPINGLHQIVGPFIGLLPCHVVMRDSKTILDAMREVQSTYLKSISYQTSSLEAIHNFRNRNSSPLFNTILSFQKAPHGDESHDVVRFIDKKWLDPTDYAVNISVAHRPRSIEIGLNYGSGRISKPTALGLQEALVSTIAELTKSPNRLINEIEVLAPREKKILWQWNKTVPATIHTCVHELIEQRALSQPTAPAICAWDGELTYRDLNNLSTRLAYHLVDLGVRPEVIVPLCFEKSRWTSVAILAVLKAGGAFVLLEPSQPEARLRSVIQRLQPPVILTSITSHGLGTILIPNDGLAVAVGLDSPQLTATPPDHRTTTLPVISASSLMYVVFTSGSTGTPKGVMISHSAFSSATHHQSSYLGLSSASRILDFSAYSFDVAISNHLMTFITGGCLCVPSEEIRKNSITEFMISTKVNVAHFTPSLARTLQPHHFPDLQTLLIGGEAVQIDDVRGWLDVAQMVNAYGPAECTPFSTINPQSSDPTLVPRLGRGVGVVTWVVDPADHDVLLPIGVIGELLLEGPIVGRGYLGDLDKTALAFIENPRWLLEGVDGYPGRQGRLYKTGDLVRYNEDGSLIFIGRKDTQVKIRGQRVELGEVEHHVHACLPQAKELVAEVVVPAGQGAHILAVFMAGIDGLIKSDIQCSQDITDAEAAVILLSTEIEDKLAERLPSYMVPTLFFSIRRFPLTATGKTDRKRIREIGSSFSTHQLAQLRSSLKEKRQPTTEIERTIQALWARVLNLQPNNIGLDDSFFRLGGDSITVMRLVSEARQNGLMLSAVDMFQHPRLVDLSKNVIATTGTKAEDILPFSLLTSTTDVDFYREIVRSAYSLNPEIIQDIYPCTQLQKGLMALTLRLTGSYKLQYILELSPEIEINKFRNAWESVVRSTPILRTRIIQDRDGNLMQLVVDDEIHWVQACDVAEYLVQDNSIPMEIGQPLARYGLVLNSSKQSRWFIWSIHHTLYDGASLSMIIDLVRQAYDNSPLPNHIPFNRFVKALQDIDRLSTVSYWQSKLERYQLAPFPPPLSGGHNIKPDTKLSSYFPMLLAIDSDATLATLVRAAWAIVTSHHTGSNDVVFGATVSGRHAAVVGIERIIGPTIATVPVRIQIPSTGTVAAFLEYVQTIATEMIPYEQAGLQEIAKISEDARQACGFQTLLVVQPPEDIRIKNSFGRWRVNVDAQTFNIYALTLNCFLSDNGINTVATFDSKIIHPWLMERILDQFNSVIQHLANPNVNQGLSDINFLPPKDRNIIWEWNKTVPATIHTCVHELIEQRALLQPTAPAICAWDGDLTYKDLNDLSTRLAYHLVDLGVRPEVIVPLCFEKSRWTSVAILAVLKAGGAFVLLEPSQPEARLRSIIQRLQPPVGGGSWIRLATAAGSSTRPPHYNSPGYQSELINPHRFPDLQTLLIGGEAVQIDDVRGWLDVAQMVNAYGPAECTPFSTINPQSSDPTLVPRIGKGIGAVTWIVDPVDHNILLPLGTTGELLLEGPIVGRGYLGDLDKTALTFIENPRWLLEGVNGYYPGRQGQLYKTGDLVRYNEDGSLTFVGRKDTQVKIRGQRVELGEVEHHVHACLPQAKELAAEVIVPAGQGASSMLAVFMTDMEDLVESEMQCFQDTTDDEASIILLSVQIEDRLAECLPSYMVPTLFFSIRQLPLTATGKTDRKRLREIGSTFSMQQLIELRSSQIKKREPTTEIERTIQALWARVLNLQPANIGLDDSFFRLGGDSITVMRLVTEAQVEGLKVSAVDVFRYPRLGDLARVAILTFSKNNKDVPPFSLVGGAIDVASYRETISSTYMLDPKTIEDVYPCTPLQQGLLALTTKTAGRYVLQNILEINSLNVKRLLDAWSEVVQKTPILRTRIVQHSDGQLMQVVIDEEFRFAESDDLHEYLVRDTGIPTEIGRPLSRYGLVSNSASKQKWFVWSIHHALYDGASLRMIIDLVWQAYSNIPLTKHTPFNQFVRSLQEADHSATTVYWHSMLSGYQSVAFPPLLPVAYDVKPDTKLKSHCPNLLPELASDTTLATLVRAAWAIVTSHHTGSNDVVFGATVSGRHAAVVGIERIIGPTIATVPVRIQIPSTGTVAAFLEYVQTIATEMIPYEQAGLQEIAKISEDARQACGFQTLLVVQPPEDYKTDNELARWRVNTDIQTFNVYTLTLNCFLSDNGGIDTIAIFDSQIIDKWLMRQLLEQFSWTVQQLANARPNQQLSNINFLPPKDRNIIWEWNKTVPATIHTCVHELIEQRALLQPTAPAICAWDGDLTYKDLNDLSTRLAYHLVDLGVRPEVIVPLCFEKSRWTSVAILAVLKAGGAFVLLEPSQPEARLRSIIQRLQPPVILTSIVSYGLGTMLMPNNGLAVAIGLDSPQLTAAPPDYHFLPVISGSSLMYVVFTSGSTGMPKGVMIPHNAFASATYYQSSYLSLSSASRILDFSAYSFDVAISNHLMTFITGGCLCVPSEGTRKDNITEFMSSTKVNIAHFTPSLARTLQPYDFPDLQTLHMGGEAVQVSDVREWLDVVQVINAYGPAECTPICTINANSTNPSLIPRIGKGVGAVTWIVDPVDHNILLPLGTTGELLLEGPIVGRGYLGDLDKTALTFIENPRWLLEGVDGSSGRQGRLYKTGDLVRYNEDGSLTFVGRKDTQVKIRGQRVELGEVEHHVRACLPQAKELAAEVIVPAGQGASSLLAVFMTGMEDLVGNERLVHSDDIIHESRAVMARIPAEVEDRLVERLPSYMVPTLFFAISRLPLMVSGKTDRKRLQEIGSAFSVQQLIEFRSSQIKKQQPTTNHESILQRLWAYVLEIDPAYISIDDSFFRLGGNSITVMRLVSKARTEGFLLSAVDVFRRPRLVDQAQALISTSSIPVDNVPPFSLLSNVFDVSTICDTPSTICALKSEAVQDIYPCTSLQEGLIALTSKFSGSYTLQNILTLSPDLDLPRFRAAWELIVQATPILRTRIVQNSDGRLLQVVVKEEMQWIESDDLQQYLTRDCSTPMTTGQPLSRYSLVNNGSKPCWFVWTIHHALYDGTSLPIIINLVSRAYRKQSFEAPTPYNLFVKYLHDIDRRAMMEFWQTTLSRYESAAFPSVPSISYPLKPDTTLSAHCPRLPEVDSDTTLATLVRAAWAIVTSHHTGSNDVVFGATVSGRHAAVVGIERIIGPTIATVPVRIQIPSTGTVAAFLKYVQTIATEIIPYEQAGLQEIAKISEDARRACGFQTLLVVQPPEDRGINNEFGQWQVNTKINTFNTYALTLQCFLSENSGVDIIATFDSQIIDKWRIQQLLEQFSWAIRQLANSDPDQGISKINVLPTKDRDTIWKWNGILPASINQCVHQLIETRALLQPDAPAVCAWDGELTYKDLNDLSNRLAYHLIDLGIQSEVIVPLCFEKSLWTSVAILAVLKAGGAFVLLDPSQPESRLQTIINQVRPMVILSSAESYDLACDLISDAVIVCVINVAQFTPSLARTLQPHHFQNLRILLLAGEAVQLDDVQEWLDVAQMVNAYGPAECTPYSTMNIQSSDPTLVPRIGKGVGVVTWVVDPADHDVLLPIGVIGELLLEGPIVGRGYLDDLDKTALAFIENPRWLLEGVDGYYPGRQGRLYKTGDLVRYNEDGSLTFVGRKDTQVKIRGQRVELGEVEHHVHACLPQAKELAAEVIVPAGQGASSLLAVFMTGMEDLVESEMQCSQDTTDTDSEDTTDAHSHDTTDAEATVIPLSAEMEDKLAERLPSYMVPAIFFSVRQLPLTATGKTDRKRIREIGSSFSTHQLAQLRSSLKEKRQPTTEIERTIQALWAHVLNLQPANIGLDDSFFRLGGDSIAAMRLVTEARTKGFLLSVGDIFRYPRLSDLATSIRIRCKDNN</sequence>
<dbReference type="Gene3D" id="1.10.1200.10">
    <property type="entry name" value="ACP-like"/>
    <property type="match status" value="5"/>
</dbReference>
<dbReference type="PANTHER" id="PTHR45527:SF3">
    <property type="entry name" value="SIDEROPHORE SYNTHETASE (EUROFUNG)"/>
    <property type="match status" value="1"/>
</dbReference>
<evidence type="ECO:0000313" key="8">
    <source>
        <dbReference type="EMBL" id="KKY16044.1"/>
    </source>
</evidence>
<dbReference type="InterPro" id="IPR042099">
    <property type="entry name" value="ANL_N_sf"/>
</dbReference>
<dbReference type="SUPFAM" id="SSF52777">
    <property type="entry name" value="CoA-dependent acyltransferases"/>
    <property type="match status" value="12"/>
</dbReference>
<proteinExistence type="inferred from homology"/>
<evidence type="ECO:0000313" key="9">
    <source>
        <dbReference type="Proteomes" id="UP000053317"/>
    </source>
</evidence>